<evidence type="ECO:0000313" key="2">
    <source>
        <dbReference type="EMBL" id="VEU22767.1"/>
    </source>
</evidence>
<reference evidence="2 3" key="1">
    <citation type="submission" date="2018-12" db="EMBL/GenBank/DDBJ databases">
        <authorList>
            <person name="Tiukova I."/>
            <person name="Dainat J."/>
        </authorList>
    </citation>
    <scope>NUCLEOTIDE SEQUENCE [LARGE SCALE GENOMIC DNA]</scope>
</reference>
<dbReference type="OrthoDB" id="3997676at2759"/>
<keyword evidence="1" id="KW-0472">Membrane</keyword>
<name>A0A448YPG7_BRENA</name>
<evidence type="ECO:0000256" key="1">
    <source>
        <dbReference type="SAM" id="Phobius"/>
    </source>
</evidence>
<keyword evidence="1" id="KW-0812">Transmembrane</keyword>
<proteinExistence type="predicted"/>
<dbReference type="Proteomes" id="UP000290900">
    <property type="component" value="Unassembled WGS sequence"/>
</dbReference>
<dbReference type="AlphaFoldDB" id="A0A448YPG7"/>
<evidence type="ECO:0000313" key="3">
    <source>
        <dbReference type="Proteomes" id="UP000290900"/>
    </source>
</evidence>
<gene>
    <name evidence="2" type="ORF">BRENAR_LOCUS3498</name>
</gene>
<feature type="transmembrane region" description="Helical" evidence="1">
    <location>
        <begin position="216"/>
        <end position="238"/>
    </location>
</feature>
<dbReference type="InParanoid" id="A0A448YPG7"/>
<organism evidence="2 3">
    <name type="scientific">Brettanomyces naardenensis</name>
    <name type="common">Yeast</name>
    <dbReference type="NCBI Taxonomy" id="13370"/>
    <lineage>
        <taxon>Eukaryota</taxon>
        <taxon>Fungi</taxon>
        <taxon>Dikarya</taxon>
        <taxon>Ascomycota</taxon>
        <taxon>Saccharomycotina</taxon>
        <taxon>Pichiomycetes</taxon>
        <taxon>Pichiales</taxon>
        <taxon>Pichiaceae</taxon>
        <taxon>Brettanomyces</taxon>
    </lineage>
</organism>
<accession>A0A448YPG7</accession>
<protein>
    <submittedName>
        <fullName evidence="2">DEKNAAC103828</fullName>
    </submittedName>
</protein>
<dbReference type="EMBL" id="CAACVR010000027">
    <property type="protein sequence ID" value="VEU22767.1"/>
    <property type="molecule type" value="Genomic_DNA"/>
</dbReference>
<keyword evidence="3" id="KW-1185">Reference proteome</keyword>
<sequence length="261" mass="29307">MLLPLLLIGYALASSSIPQSMDQYENPISVDTFDGDAFSGKLSTYEIDDPAKYGCNGMMDRKDKYQLASLKTEFKLYNDEGQIIRVKTKEEIYNLQSSSRDGKGMDDEIYEDMRRGCEMGSSKKERFVIIDPILVSSKIENYEDGKVVSVEKSRPACHMPAKAKHAVLDAGRMFAVKMEGNNYEVYLKNKLGDGDGDANGDGEIPQTQLFSSEVQLYIFFGLTALAFCALAFGLVTLGRQMWMRMIHREEGLEMNFVKGDL</sequence>
<keyword evidence="1" id="KW-1133">Transmembrane helix</keyword>